<keyword evidence="3" id="KW-1185">Reference proteome</keyword>
<dbReference type="KEGG" id="tko:TK1462"/>
<evidence type="ECO:0000256" key="1">
    <source>
        <dbReference type="SAM" id="Phobius"/>
    </source>
</evidence>
<dbReference type="EnsemblBacteria" id="BAD85651">
    <property type="protein sequence ID" value="BAD85651"/>
    <property type="gene ID" value="TK1462"/>
</dbReference>
<keyword evidence="1" id="KW-0472">Membrane</keyword>
<accession>Q5JH64</accession>
<evidence type="ECO:0000313" key="2">
    <source>
        <dbReference type="EMBL" id="BAD85651.1"/>
    </source>
</evidence>
<keyword evidence="1" id="KW-0812">Transmembrane</keyword>
<reference evidence="2 3" key="1">
    <citation type="journal article" date="2005" name="Genome Res.">
        <title>Complete genome sequence of the hyperthermophilic archaeon Thermococcus kodakaraensis KOD1 and comparison with Pyrococcus genomes.</title>
        <authorList>
            <person name="Fukui T."/>
            <person name="Atomi H."/>
            <person name="Kanai T."/>
            <person name="Matsumi R."/>
            <person name="Fujiwara S."/>
            <person name="Imanaka T."/>
        </authorList>
    </citation>
    <scope>NUCLEOTIDE SEQUENCE [LARGE SCALE GENOMIC DNA]</scope>
    <source>
        <strain evidence="3">ATCC BAA-918 / JCM 12380 / KOD1</strain>
    </source>
</reference>
<evidence type="ECO:0000313" key="3">
    <source>
        <dbReference type="Proteomes" id="UP000000536"/>
    </source>
</evidence>
<organism evidence="2 3">
    <name type="scientific">Thermococcus kodakarensis (strain ATCC BAA-918 / JCM 12380 / KOD1)</name>
    <name type="common">Pyrococcus kodakaraensis (strain KOD1)</name>
    <dbReference type="NCBI Taxonomy" id="69014"/>
    <lineage>
        <taxon>Archaea</taxon>
        <taxon>Methanobacteriati</taxon>
        <taxon>Methanobacteriota</taxon>
        <taxon>Thermococci</taxon>
        <taxon>Thermococcales</taxon>
        <taxon>Thermococcaceae</taxon>
        <taxon>Thermococcus</taxon>
    </lineage>
</organism>
<dbReference type="HOGENOM" id="CLU_1881176_0_0_2"/>
<proteinExistence type="predicted"/>
<sequence>MYTQRIKRWETVERYLSEVLFTFFEDMLLIYFLGVIAGPVIYSLISPLAWIKGNSLELAFSIAIALWGVSIFQRGTLSVLNGKLPRFTALILVVIIPIMFILGYWPVASLLVGFLGGYTEYQNKESGVQGTVSGS</sequence>
<protein>
    <submittedName>
        <fullName evidence="2">Hypothetical membrane protein</fullName>
    </submittedName>
</protein>
<feature type="transmembrane region" description="Helical" evidence="1">
    <location>
        <begin position="58"/>
        <end position="77"/>
    </location>
</feature>
<dbReference type="AlphaFoldDB" id="Q5JH64"/>
<name>Q5JH64_THEKO</name>
<feature type="transmembrane region" description="Helical" evidence="1">
    <location>
        <begin position="89"/>
        <end position="115"/>
    </location>
</feature>
<keyword evidence="1" id="KW-1133">Transmembrane helix</keyword>
<dbReference type="EMBL" id="AP006878">
    <property type="protein sequence ID" value="BAD85651.1"/>
    <property type="molecule type" value="Genomic_DNA"/>
</dbReference>
<feature type="transmembrane region" description="Helical" evidence="1">
    <location>
        <begin position="28"/>
        <end position="51"/>
    </location>
</feature>
<dbReference type="InParanoid" id="Q5JH64"/>
<dbReference type="Proteomes" id="UP000000536">
    <property type="component" value="Chromosome"/>
</dbReference>
<gene>
    <name evidence="2" type="ordered locus">TK1462</name>
</gene>